<keyword evidence="2" id="KW-0812">Transmembrane</keyword>
<feature type="region of interest" description="Disordered" evidence="1">
    <location>
        <begin position="1"/>
        <end position="108"/>
    </location>
</feature>
<dbReference type="InterPro" id="IPR040350">
    <property type="entry name" value="TMEM272"/>
</dbReference>
<evidence type="ECO:0000256" key="2">
    <source>
        <dbReference type="SAM" id="Phobius"/>
    </source>
</evidence>
<evidence type="ECO:0000313" key="3">
    <source>
        <dbReference type="EnsemblMetazoa" id="CLYHEMP002208.1"/>
    </source>
</evidence>
<feature type="transmembrane region" description="Helical" evidence="2">
    <location>
        <begin position="148"/>
        <end position="170"/>
    </location>
</feature>
<accession>A0A7M5UT24</accession>
<reference evidence="3" key="1">
    <citation type="submission" date="2021-01" db="UniProtKB">
        <authorList>
            <consortium name="EnsemblMetazoa"/>
        </authorList>
    </citation>
    <scope>IDENTIFICATION</scope>
</reference>
<dbReference type="OrthoDB" id="6157510at2759"/>
<feature type="compositionally biased region" description="Polar residues" evidence="1">
    <location>
        <begin position="61"/>
        <end position="75"/>
    </location>
</feature>
<feature type="compositionally biased region" description="Pro residues" evidence="1">
    <location>
        <begin position="24"/>
        <end position="39"/>
    </location>
</feature>
<evidence type="ECO:0000256" key="1">
    <source>
        <dbReference type="SAM" id="MobiDB-lite"/>
    </source>
</evidence>
<dbReference type="AlphaFoldDB" id="A0A7M5UT24"/>
<dbReference type="RefSeq" id="XP_066916270.1">
    <property type="nucleotide sequence ID" value="XM_067060169.1"/>
</dbReference>
<protein>
    <submittedName>
        <fullName evidence="3">Uncharacterized protein</fullName>
    </submittedName>
</protein>
<dbReference type="PANTHER" id="PTHR33444:SF7">
    <property type="entry name" value="TRANSMEMBRANE PROTEIN 272"/>
    <property type="match status" value="1"/>
</dbReference>
<feature type="transmembrane region" description="Helical" evidence="2">
    <location>
        <begin position="182"/>
        <end position="209"/>
    </location>
</feature>
<dbReference type="PANTHER" id="PTHR33444">
    <property type="entry name" value="SI:DKEY-19B23.12-RELATED"/>
    <property type="match status" value="1"/>
</dbReference>
<feature type="transmembrane region" description="Helical" evidence="2">
    <location>
        <begin position="112"/>
        <end position="136"/>
    </location>
</feature>
<sequence length="255" mass="27849">MTDAPPPTYEEVVSPTNLPTRGHYPPPPHPLDYPRPDTPYPGYQAPYPPLQGDGGAYPHATTAQAHTKSPTTTDKTPLITPGPPSYTAIDTTSEVQGVDTGRRAPSESTKNVKAGCIGFVGLAIFAALPCAMIYLGCTNLGGCSARPNVPLFCLISGCLALAAFASFYFMLLSKEGSGWFNLWIGVVALCIVVHFGVQCWGSYLVFRYWSTWTEYKDVILEYNLCDENTFLMSFATLIMYWIIMPCLYSVTKSSN</sequence>
<proteinExistence type="predicted"/>
<keyword evidence="4" id="KW-1185">Reference proteome</keyword>
<keyword evidence="2" id="KW-0472">Membrane</keyword>
<organism evidence="3 4">
    <name type="scientific">Clytia hemisphaerica</name>
    <dbReference type="NCBI Taxonomy" id="252671"/>
    <lineage>
        <taxon>Eukaryota</taxon>
        <taxon>Metazoa</taxon>
        <taxon>Cnidaria</taxon>
        <taxon>Hydrozoa</taxon>
        <taxon>Hydroidolina</taxon>
        <taxon>Leptothecata</taxon>
        <taxon>Obeliida</taxon>
        <taxon>Clytiidae</taxon>
        <taxon>Clytia</taxon>
    </lineage>
</organism>
<name>A0A7M5UT24_9CNID</name>
<dbReference type="GeneID" id="136803445"/>
<feature type="transmembrane region" description="Helical" evidence="2">
    <location>
        <begin position="229"/>
        <end position="250"/>
    </location>
</feature>
<dbReference type="EnsemblMetazoa" id="CLYHEMT002208.1">
    <property type="protein sequence ID" value="CLYHEMP002208.1"/>
    <property type="gene ID" value="CLYHEMG002208"/>
</dbReference>
<evidence type="ECO:0000313" key="4">
    <source>
        <dbReference type="Proteomes" id="UP000594262"/>
    </source>
</evidence>
<dbReference type="Proteomes" id="UP000594262">
    <property type="component" value="Unplaced"/>
</dbReference>
<keyword evidence="2" id="KW-1133">Transmembrane helix</keyword>